<organism evidence="2 3">
    <name type="scientific">Candidatus Phycosocius bacilliformis</name>
    <dbReference type="NCBI Taxonomy" id="1445552"/>
    <lineage>
        <taxon>Bacteria</taxon>
        <taxon>Pseudomonadati</taxon>
        <taxon>Pseudomonadota</taxon>
        <taxon>Alphaproteobacteria</taxon>
        <taxon>Caulobacterales</taxon>
        <taxon>Caulobacterales incertae sedis</taxon>
        <taxon>Candidatus Phycosocius</taxon>
    </lineage>
</organism>
<dbReference type="EMBL" id="BFBR01000004">
    <property type="protein sequence ID" value="GBF57954.1"/>
    <property type="molecule type" value="Genomic_DNA"/>
</dbReference>
<evidence type="ECO:0000256" key="1">
    <source>
        <dbReference type="SAM" id="Phobius"/>
    </source>
</evidence>
<keyword evidence="3" id="KW-1185">Reference proteome</keyword>
<comment type="caution">
    <text evidence="2">The sequence shown here is derived from an EMBL/GenBank/DDBJ whole genome shotgun (WGS) entry which is preliminary data.</text>
</comment>
<dbReference type="AlphaFoldDB" id="A0A2P2EA75"/>
<dbReference type="InterPro" id="IPR025495">
    <property type="entry name" value="DUF4386"/>
</dbReference>
<accession>A0A2P2EA75</accession>
<feature type="transmembrane region" description="Helical" evidence="1">
    <location>
        <begin position="12"/>
        <end position="34"/>
    </location>
</feature>
<dbReference type="OrthoDB" id="8448827at2"/>
<evidence type="ECO:0008006" key="4">
    <source>
        <dbReference type="Google" id="ProtNLM"/>
    </source>
</evidence>
<keyword evidence="1" id="KW-0472">Membrane</keyword>
<reference evidence="2" key="1">
    <citation type="journal article" date="2018" name="Genome Announc.">
        <title>Draft Genome Sequence of "Candidatus Phycosocius bacilliformis," an Alphaproteobacterial Ectosymbiont of the Hydrocarbon-Producing Green Alga Botryococcus braunii.</title>
        <authorList>
            <person name="Tanabe Y."/>
            <person name="Yamaguchi H."/>
            <person name="Watanabe M.M."/>
        </authorList>
    </citation>
    <scope>NUCLEOTIDE SEQUENCE [LARGE SCALE GENOMIC DNA]</scope>
    <source>
        <strain evidence="2">BOTRYCO-2</strain>
    </source>
</reference>
<evidence type="ECO:0000313" key="3">
    <source>
        <dbReference type="Proteomes" id="UP000245086"/>
    </source>
</evidence>
<keyword evidence="1" id="KW-1133">Transmembrane helix</keyword>
<feature type="transmembrane region" description="Helical" evidence="1">
    <location>
        <begin position="182"/>
        <end position="203"/>
    </location>
</feature>
<proteinExistence type="predicted"/>
<keyword evidence="1" id="KW-0812">Transmembrane</keyword>
<evidence type="ECO:0000313" key="2">
    <source>
        <dbReference type="EMBL" id="GBF57954.1"/>
    </source>
</evidence>
<gene>
    <name evidence="2" type="ORF">PbB2_01625</name>
</gene>
<feature type="transmembrane region" description="Helical" evidence="1">
    <location>
        <begin position="62"/>
        <end position="83"/>
    </location>
</feature>
<name>A0A2P2EA75_9PROT</name>
<protein>
    <recommendedName>
        <fullName evidence="4">DUF4386 domain-containing protein</fullName>
    </recommendedName>
</protein>
<dbReference type="Proteomes" id="UP000245086">
    <property type="component" value="Unassembled WGS sequence"/>
</dbReference>
<feature type="transmembrane region" description="Helical" evidence="1">
    <location>
        <begin position="92"/>
        <end position="116"/>
    </location>
</feature>
<feature type="transmembrane region" description="Helical" evidence="1">
    <location>
        <begin position="155"/>
        <end position="175"/>
    </location>
</feature>
<dbReference type="Pfam" id="PF14329">
    <property type="entry name" value="DUF4386"/>
    <property type="match status" value="1"/>
</dbReference>
<feature type="transmembrane region" description="Helical" evidence="1">
    <location>
        <begin position="209"/>
        <end position="228"/>
    </location>
</feature>
<sequence>MLMTSRLAVRAIGLLVIAEALLIFAPLIILGAAIEWPASLDFPPAMVLPMILEHLDQVRLGYGIYLLYSLLWIVVGASIAWLANGQSERPSVLVSLAVSLGVASALARAIGIIRWLTASTDLAETYAAPQDPVAQRAIEITQTAVNSWGGSIGEVLGVALLASAWLFTISLLIVTKKHLPPLLGYIGFVTAIIVALPACELFGFEGISIAMTTTAMHIWLLALGVIIIRQTWTKPKVPALVG</sequence>